<feature type="region of interest" description="Disordered" evidence="1">
    <location>
        <begin position="1"/>
        <end position="49"/>
    </location>
</feature>
<keyword evidence="3" id="KW-1185">Reference proteome</keyword>
<evidence type="ECO:0000313" key="3">
    <source>
        <dbReference type="Proteomes" id="UP000069940"/>
    </source>
</evidence>
<organism evidence="2 3">
    <name type="scientific">Aedes albopictus</name>
    <name type="common">Asian tiger mosquito</name>
    <name type="synonym">Stegomyia albopicta</name>
    <dbReference type="NCBI Taxonomy" id="7160"/>
    <lineage>
        <taxon>Eukaryota</taxon>
        <taxon>Metazoa</taxon>
        <taxon>Ecdysozoa</taxon>
        <taxon>Arthropoda</taxon>
        <taxon>Hexapoda</taxon>
        <taxon>Insecta</taxon>
        <taxon>Pterygota</taxon>
        <taxon>Neoptera</taxon>
        <taxon>Endopterygota</taxon>
        <taxon>Diptera</taxon>
        <taxon>Nematocera</taxon>
        <taxon>Culicoidea</taxon>
        <taxon>Culicidae</taxon>
        <taxon>Culicinae</taxon>
        <taxon>Aedini</taxon>
        <taxon>Aedes</taxon>
        <taxon>Stegomyia</taxon>
    </lineage>
</organism>
<reference evidence="2" key="2">
    <citation type="submission" date="2025-05" db="UniProtKB">
        <authorList>
            <consortium name="EnsemblMetazoa"/>
        </authorList>
    </citation>
    <scope>IDENTIFICATION</scope>
    <source>
        <strain evidence="2">Foshan</strain>
    </source>
</reference>
<evidence type="ECO:0000256" key="1">
    <source>
        <dbReference type="SAM" id="MobiDB-lite"/>
    </source>
</evidence>
<accession>A0ABM1XRM3</accession>
<evidence type="ECO:0000313" key="2">
    <source>
        <dbReference type="EnsemblMetazoa" id="AALFPA23_002185.P1891"/>
    </source>
</evidence>
<protein>
    <submittedName>
        <fullName evidence="2">Uncharacterized protein</fullName>
    </submittedName>
</protein>
<sequence>MDGNEKSEHLNTSDNPEAEYLDMDFEENHDDSQGQARHVPSDDDDEDPLHAEKLEADDRLIQFKATVVLKDFKGQRSNEVGDTFEFVGDTVEEIFESMWSAASSFCNRALVFSNSRRLSGSTKLEYDVEWSPKVTPDITDMEDYILMQDPESKKVYSLNKSKTIEALMKWNGKQLNMIIHSYSLSVQSLQMWMQADSKLIQPVQKDRAGAHSTREAELLKNQLKSEHSWRYTDVADINWSMWANFIQSSPAHAREALAKGTPPDHLLTVFRPGLENASAKLSAMRKDLQVAKTVNAGYGQKVKTLQATFDNISVLMADMKVIVNSLVEKVTEDEKLLTVVAQSASVEENEFSLSLAEGVNDCLDTDHD</sequence>
<feature type="compositionally biased region" description="Basic and acidic residues" evidence="1">
    <location>
        <begin position="1"/>
        <end position="11"/>
    </location>
</feature>
<name>A0ABM1XRM3_AEDAL</name>
<feature type="compositionally biased region" description="Acidic residues" evidence="1">
    <location>
        <begin position="16"/>
        <end position="29"/>
    </location>
</feature>
<proteinExistence type="predicted"/>
<dbReference type="EnsemblMetazoa" id="AALFPA23_002185.R1891">
    <property type="protein sequence ID" value="AALFPA23_002185.P1891"/>
    <property type="gene ID" value="AALFPA23_002185"/>
</dbReference>
<reference evidence="3" key="1">
    <citation type="journal article" date="2015" name="Proc. Natl. Acad. Sci. U.S.A.">
        <title>Genome sequence of the Asian Tiger mosquito, Aedes albopictus, reveals insights into its biology, genetics, and evolution.</title>
        <authorList>
            <person name="Chen X.G."/>
            <person name="Jiang X."/>
            <person name="Gu J."/>
            <person name="Xu M."/>
            <person name="Wu Y."/>
            <person name="Deng Y."/>
            <person name="Zhang C."/>
            <person name="Bonizzoni M."/>
            <person name="Dermauw W."/>
            <person name="Vontas J."/>
            <person name="Armbruster P."/>
            <person name="Huang X."/>
            <person name="Yang Y."/>
            <person name="Zhang H."/>
            <person name="He W."/>
            <person name="Peng H."/>
            <person name="Liu Y."/>
            <person name="Wu K."/>
            <person name="Chen J."/>
            <person name="Lirakis M."/>
            <person name="Topalis P."/>
            <person name="Van Leeuwen T."/>
            <person name="Hall A.B."/>
            <person name="Jiang X."/>
            <person name="Thorpe C."/>
            <person name="Mueller R.L."/>
            <person name="Sun C."/>
            <person name="Waterhouse R.M."/>
            <person name="Yan G."/>
            <person name="Tu Z.J."/>
            <person name="Fang X."/>
            <person name="James A.A."/>
        </authorList>
    </citation>
    <scope>NUCLEOTIDE SEQUENCE [LARGE SCALE GENOMIC DNA]</scope>
    <source>
        <strain evidence="3">Foshan</strain>
    </source>
</reference>
<dbReference type="Proteomes" id="UP000069940">
    <property type="component" value="Unassembled WGS sequence"/>
</dbReference>
<dbReference type="GeneID" id="115264433"/>
<dbReference type="RefSeq" id="XP_029723965.1">
    <property type="nucleotide sequence ID" value="XM_029868105.2"/>
</dbReference>